<feature type="compositionally biased region" description="Low complexity" evidence="6">
    <location>
        <begin position="1226"/>
        <end position="1243"/>
    </location>
</feature>
<feature type="region of interest" description="Disordered" evidence="6">
    <location>
        <begin position="1"/>
        <end position="20"/>
    </location>
</feature>
<feature type="compositionally biased region" description="Low complexity" evidence="6">
    <location>
        <begin position="773"/>
        <end position="784"/>
    </location>
</feature>
<evidence type="ECO:0000256" key="2">
    <source>
        <dbReference type="ARBA" id="ARBA00022737"/>
    </source>
</evidence>
<dbReference type="PANTHER" id="PTHR24403">
    <property type="entry name" value="ZINC FINGER PROTEIN"/>
    <property type="match status" value="1"/>
</dbReference>
<feature type="compositionally biased region" description="Low complexity" evidence="6">
    <location>
        <begin position="1288"/>
        <end position="1304"/>
    </location>
</feature>
<feature type="region of interest" description="Disordered" evidence="6">
    <location>
        <begin position="104"/>
        <end position="151"/>
    </location>
</feature>
<feature type="region of interest" description="Disordered" evidence="6">
    <location>
        <begin position="2311"/>
        <end position="2352"/>
    </location>
</feature>
<feature type="domain" description="C2H2-type" evidence="7">
    <location>
        <begin position="365"/>
        <end position="392"/>
    </location>
</feature>
<dbReference type="PANTHER" id="PTHR24403:SF94">
    <property type="entry name" value="KUMGANG"/>
    <property type="match status" value="1"/>
</dbReference>
<feature type="region of interest" description="Disordered" evidence="6">
    <location>
        <begin position="476"/>
        <end position="524"/>
    </location>
</feature>
<feature type="compositionally biased region" description="Low complexity" evidence="6">
    <location>
        <begin position="1885"/>
        <end position="1951"/>
    </location>
</feature>
<feature type="compositionally biased region" description="Polar residues" evidence="6">
    <location>
        <begin position="1251"/>
        <end position="1278"/>
    </location>
</feature>
<dbReference type="InterPro" id="IPR013087">
    <property type="entry name" value="Znf_C2H2_type"/>
</dbReference>
<feature type="compositionally biased region" description="Low complexity" evidence="6">
    <location>
        <begin position="1365"/>
        <end position="1375"/>
    </location>
</feature>
<evidence type="ECO:0000313" key="9">
    <source>
        <dbReference type="EMBL" id="JAC37703.1"/>
    </source>
</evidence>
<evidence type="ECO:0000256" key="5">
    <source>
        <dbReference type="PROSITE-ProRule" id="PRU00042"/>
    </source>
</evidence>
<keyword evidence="9" id="KW-0378">Hydrolase</keyword>
<feature type="region of interest" description="Disordered" evidence="6">
    <location>
        <begin position="1764"/>
        <end position="1785"/>
    </location>
</feature>
<evidence type="ECO:0000256" key="1">
    <source>
        <dbReference type="ARBA" id="ARBA00022723"/>
    </source>
</evidence>
<feature type="compositionally biased region" description="Polar residues" evidence="6">
    <location>
        <begin position="492"/>
        <end position="509"/>
    </location>
</feature>
<feature type="compositionally biased region" description="Low complexity" evidence="6">
    <location>
        <begin position="1335"/>
        <end position="1358"/>
    </location>
</feature>
<feature type="compositionally biased region" description="Low complexity" evidence="6">
    <location>
        <begin position="2039"/>
        <end position="2073"/>
    </location>
</feature>
<dbReference type="Gene3D" id="3.30.160.60">
    <property type="entry name" value="Classic Zinc Finger"/>
    <property type="match status" value="3"/>
</dbReference>
<feature type="region of interest" description="Disordered" evidence="6">
    <location>
        <begin position="1812"/>
        <end position="1951"/>
    </location>
</feature>
<dbReference type="InterPro" id="IPR050688">
    <property type="entry name" value="Zinc_finger/UBP_domain"/>
</dbReference>
<feature type="compositionally biased region" description="Polar residues" evidence="6">
    <location>
        <begin position="2331"/>
        <end position="2352"/>
    </location>
</feature>
<gene>
    <name evidence="9" type="primary">UBP10</name>
</gene>
<feature type="region of interest" description="Disordered" evidence="6">
    <location>
        <begin position="747"/>
        <end position="784"/>
    </location>
</feature>
<dbReference type="GO" id="GO:0005634">
    <property type="term" value="C:nucleus"/>
    <property type="evidence" value="ECO:0007669"/>
    <property type="project" value="TreeGrafter"/>
</dbReference>
<evidence type="ECO:0000259" key="7">
    <source>
        <dbReference type="PROSITE" id="PS50157"/>
    </source>
</evidence>
<feature type="region of interest" description="Disordered" evidence="6">
    <location>
        <begin position="1226"/>
        <end position="1304"/>
    </location>
</feature>
<dbReference type="OrthoDB" id="6417347at2759"/>
<dbReference type="PROSITE" id="PS50157">
    <property type="entry name" value="ZINC_FINGER_C2H2_2"/>
    <property type="match status" value="2"/>
</dbReference>
<feature type="compositionally biased region" description="Polar residues" evidence="6">
    <location>
        <begin position="757"/>
        <end position="772"/>
    </location>
</feature>
<organism evidence="9">
    <name type="scientific">Bactrocera dorsalis</name>
    <name type="common">Oriental fruit fly</name>
    <name type="synonym">Dacus dorsalis</name>
    <dbReference type="NCBI Taxonomy" id="27457"/>
    <lineage>
        <taxon>Eukaryota</taxon>
        <taxon>Metazoa</taxon>
        <taxon>Ecdysozoa</taxon>
        <taxon>Arthropoda</taxon>
        <taxon>Hexapoda</taxon>
        <taxon>Insecta</taxon>
        <taxon>Pterygota</taxon>
        <taxon>Neoptera</taxon>
        <taxon>Endopterygota</taxon>
        <taxon>Diptera</taxon>
        <taxon>Brachycera</taxon>
        <taxon>Muscomorpha</taxon>
        <taxon>Tephritoidea</taxon>
        <taxon>Tephritidae</taxon>
        <taxon>Bactrocera</taxon>
        <taxon>Bactrocera</taxon>
    </lineage>
</organism>
<feature type="compositionally biased region" description="Polar residues" evidence="6">
    <location>
        <begin position="258"/>
        <end position="286"/>
    </location>
</feature>
<feature type="compositionally biased region" description="Low complexity" evidence="6">
    <location>
        <begin position="1812"/>
        <end position="1844"/>
    </location>
</feature>
<dbReference type="SUPFAM" id="SSF54001">
    <property type="entry name" value="Cysteine proteinases"/>
    <property type="match status" value="1"/>
</dbReference>
<dbReference type="FunFam" id="3.30.160.60:FF:001268">
    <property type="entry name" value="Uncharacterized protein, isoform C"/>
    <property type="match status" value="1"/>
</dbReference>
<feature type="compositionally biased region" description="Polar residues" evidence="6">
    <location>
        <begin position="1546"/>
        <end position="1563"/>
    </location>
</feature>
<feature type="compositionally biased region" description="Polar residues" evidence="6">
    <location>
        <begin position="236"/>
        <end position="248"/>
    </location>
</feature>
<feature type="region of interest" description="Disordered" evidence="6">
    <location>
        <begin position="1335"/>
        <end position="1375"/>
    </location>
</feature>
<dbReference type="FunFam" id="3.30.160.60:FF:001449">
    <property type="entry name" value="Uncharacterized protein, isoform C"/>
    <property type="match status" value="1"/>
</dbReference>
<dbReference type="InterPro" id="IPR038765">
    <property type="entry name" value="Papain-like_cys_pep_sf"/>
</dbReference>
<feature type="compositionally biased region" description="Basic and acidic residues" evidence="6">
    <location>
        <begin position="1773"/>
        <end position="1785"/>
    </location>
</feature>
<sequence>QYHLQQQQHQNAAQQQQNAASASAVAQQQAMELKDEGLPQCKIKRNYSCSYCTYFTQNPRYHLTHLRDVHGEKIVINKCKLCLYASRHFQKLVRHMKMVHGCTDGVTGGHGQPRGKRGMSREARKRKLEQSVGLGSAPLEMNSGGSNMGMTEGMPTYEQVKRELELQRESLMAVVYERELQAQRERELEVRQQAQNAYEQEMQAANAAAATETQRRQSPINTINNNSNNANVITNGSSNSVINSQNEFQLPPAHQPPLNINTHSIELSSSPTDSVSSGQGTDAATSAALHSSGVSLSYVGDEPSQNRLLKCSLCDFTTLFRAQLLDHEMDEHCKTKFFRCEKCSYVTHIKARFSKHVKYHSMPMIKCVTCDFRTPYKWNLDRHMKNHGGAGPFKCAACDFTADIKQSLTVHEMNHHVPPVGHAAGMSLARRRNKVGGTDLCDDFLSDSVDLIEDHYNNNNLDEYDEALMTAEPYSKRSKYDDDEPTDLSAKGGSSDTSSVHNQSVSLAQTPKAKRPIPNLIPIPKNTGSSIMNLSKEFATPRSSLTDIASIFLNDKHISEILEKTDPAQLSPTPTVASTSSHASRSLLLKKSTPGGSFFDKLKSSALTGPNENLICPCGHMAKCLSESIIHRKTCNFAAIAEDDIEEEQDDADDRLEIDFADDDDRQSHSALNLSVTGSTRCQHCRHRCKSSADLLNHLKQCTEASRCGNDSFDSLSGESNGGRVGCADSNTEQHPMENRVFIWNKIPGGEPRQREGSQCSDSRGQANNTMESSGSSGHGASSATCEENSYYGVETAPGYGEVTKKMTPEEEAANSSLKKVYKCPHCSFWASTASRFHVHIVGHLNKKPFECSLCSYRSNWRWDITKHIRLKTIRDPSHKNARVLMNDETGRRNYTKYNKYITLMKVTEEDGDPKLMKSGEMTPNQVASLSFINDFNKGVVPNALTSTHLNGIKEDITLEPIPSKSSNGGSGNNSGDQLNESFIRIPFLATMMNAAMAQQQHQQQKDSDQGQATMITPSVTISAVKRSPPPLMKPSDDLVTDVRQEGNEKKTFYRCRKCSFRHTNRDAVLAHVKIHYQDANYPIVTATATTSPKSANAQQQHNTPLQVAVNPNIYMNKVLAAMCLSQQPNSSTPTNNNNNDQQHSIISAGLLQQAIQGASPNSPLGCLALTLAGKSPAKATASILEHGEQKATQNEASATRPTSPKQQQQKHSNNQNNISIANLASSSATSPSAKSSGSSNANGGVGMVGTPTSASSLQHLLTSPRGTYTSSSNSSLRNPVHSPTAISNNNNGGSVGGVTNNNNNNKNLVMGALAVMKHNSAAAHTNDSVFGSPTSANAATDANSTSSSSSVLASPNAGAAQHNTPSGTTVTTLSTTPCNSTAAIGGVKSANNNPYHLQMGLIGATSMSNNHNGGSGSVVGGGGGVIASQMTHSDNKNSLCIGGIIFGSNNPTTTTTSTISTTTTTKGCVTTNVTINNIPNSRVIKSESSEVITTPVATVDAASTVDNCENGKHLAQVPSTNIVNANVLGESTYNLNNSQKLGETLSASGTTYAPPHSNTSDNLDNRNEPWDPRPNEPYQRYNNSIHFCQSTVDGGSEACLSATAELCYKISDDTNEKPLKDQHQQHAVSKQNVIDFNDKEHQMHHSKKQQECEYITRQSIDASVSLIPTNIYNTELQLQQPRQGSQDIQHFMQEELCQQMQHQQRQQLQDHQQQEELNRHHHHHHQQQYPHDPSQVVQQISLHDYNLHSHPQQLHSLHDALRHSHQQIQHFEQQHQLEQRHDEEQQQHLIAYLHHTTEQTRLQEQLQHLEYQQHQQQFSQEQHLHNQHQQQQQQHGGHYNQQQMRNAGGMKMPPSPVSGNNAPPQFGNNNANERRNSQAEQPKYANHGNNSSYNNYNQYASNSGSSATNSSNVNNAGASTATSTASTTAAPQHFPQQQQHQAQQQQQQQAQVAQQHQQQTAAQVAQNQPQQQQQALVIDSKQYPGFTSSKKAAAAAAAATTAAASTTPIMNLAPPITANTNTTAPSTQSWASLFNDTNNANAQSTSASGAQSGSSSSNNSNTSANIQNSNSSPALPPPFSSKKPVAKVAPYECIVPAPVNPTPPVVLPGAMSYSAASAQGIPPQAASVAKALVKLEPPTPTARANLDEYTLKFADFLTKSKTDLSTVSLRPRGLTNPSNYCYINSILQALLGCAPFYNLIRSIPKQAAALSEVRTPTVNALISFVSQFSTLPSGMRLRTNKGPKGKDELGSELQCDSAFEPSDIYRLWVDSREEYVEGRQEDAEEFLSYVLNKLNDEMLEVIKLVAKPNAEQNGRNEVSESEDGDEWQMICNNRNKGSVTRQQDFGRTPLS</sequence>
<feature type="domain" description="C2H2-type" evidence="7">
    <location>
        <begin position="822"/>
        <end position="849"/>
    </location>
</feature>
<feature type="compositionally biased region" description="Low complexity" evidence="6">
    <location>
        <begin position="1699"/>
        <end position="1712"/>
    </location>
</feature>
<feature type="non-terminal residue" evidence="9">
    <location>
        <position position="2352"/>
    </location>
</feature>
<proteinExistence type="predicted"/>
<evidence type="ECO:0000256" key="6">
    <source>
        <dbReference type="SAM" id="MobiDB-lite"/>
    </source>
</evidence>
<feature type="compositionally biased region" description="Low complexity" evidence="6">
    <location>
        <begin position="208"/>
        <end position="235"/>
    </location>
</feature>
<dbReference type="InterPro" id="IPR028889">
    <property type="entry name" value="USP"/>
</dbReference>
<feature type="region of interest" description="Disordered" evidence="6">
    <location>
        <begin position="1188"/>
        <end position="1214"/>
    </location>
</feature>
<feature type="region of interest" description="Disordered" evidence="6">
    <location>
        <begin position="208"/>
        <end position="286"/>
    </location>
</feature>
<dbReference type="GO" id="GO:0045944">
    <property type="term" value="P:positive regulation of transcription by RNA polymerase II"/>
    <property type="evidence" value="ECO:0007669"/>
    <property type="project" value="TreeGrafter"/>
</dbReference>
<evidence type="ECO:0000256" key="3">
    <source>
        <dbReference type="ARBA" id="ARBA00022771"/>
    </source>
</evidence>
<keyword evidence="4" id="KW-0862">Zinc</keyword>
<protein>
    <submittedName>
        <fullName evidence="9">Ubiquitin carboxyl-terminal hydrolase 10</fullName>
    </submittedName>
</protein>
<evidence type="ECO:0000259" key="8">
    <source>
        <dbReference type="PROSITE" id="PS50235"/>
    </source>
</evidence>
<dbReference type="Pfam" id="PF00443">
    <property type="entry name" value="UCH"/>
    <property type="match status" value="1"/>
</dbReference>
<dbReference type="FunFam" id="3.30.160.60:FF:000894">
    <property type="entry name" value="Uncharacterized protein, isoform C"/>
    <property type="match status" value="1"/>
</dbReference>
<dbReference type="GO" id="GO:0016579">
    <property type="term" value="P:protein deubiquitination"/>
    <property type="evidence" value="ECO:0007669"/>
    <property type="project" value="InterPro"/>
</dbReference>
<dbReference type="Gene3D" id="3.90.70.10">
    <property type="entry name" value="Cysteine proteinases"/>
    <property type="match status" value="1"/>
</dbReference>
<reference evidence="9" key="1">
    <citation type="journal article" date="2014" name="BMC Genomics">
        <title>Characterizing the developmental transcriptome of the oriental fruit fly, Bactrocera dorsalis (Diptera: Tephritidae) through comparative genomic analysis with Drosophila melanogaster utilizing modENCODE datasets.</title>
        <authorList>
            <person name="Geib S.M."/>
            <person name="Calla B."/>
            <person name="Hall B."/>
            <person name="Hou S."/>
            <person name="Manoukis N.C."/>
        </authorList>
    </citation>
    <scope>NUCLEOTIDE SEQUENCE</scope>
    <source>
        <strain evidence="9">Punador</strain>
    </source>
</reference>
<feature type="region of interest" description="Disordered" evidence="6">
    <location>
        <begin position="1699"/>
        <end position="1735"/>
    </location>
</feature>
<keyword evidence="2" id="KW-0677">Repeat</keyword>
<dbReference type="SUPFAM" id="SSF57667">
    <property type="entry name" value="beta-beta-alpha zinc fingers"/>
    <property type="match status" value="2"/>
</dbReference>
<feature type="domain" description="USP" evidence="8">
    <location>
        <begin position="2173"/>
        <end position="2352"/>
    </location>
</feature>
<dbReference type="GO" id="GO:0004843">
    <property type="term" value="F:cysteine-type deubiquitinase activity"/>
    <property type="evidence" value="ECO:0007669"/>
    <property type="project" value="InterPro"/>
</dbReference>
<feature type="non-terminal residue" evidence="9">
    <location>
        <position position="1"/>
    </location>
</feature>
<feature type="compositionally biased region" description="Polar residues" evidence="6">
    <location>
        <begin position="1191"/>
        <end position="1205"/>
    </location>
</feature>
<dbReference type="InterPro" id="IPR001394">
    <property type="entry name" value="Peptidase_C19_UCH"/>
</dbReference>
<feature type="region of interest" description="Disordered" evidence="6">
    <location>
        <begin position="1546"/>
        <end position="1579"/>
    </location>
</feature>
<feature type="compositionally biased region" description="Basic residues" evidence="6">
    <location>
        <begin position="113"/>
        <end position="127"/>
    </location>
</feature>
<dbReference type="PROSITE" id="PS50235">
    <property type="entry name" value="USP_3"/>
    <property type="match status" value="1"/>
</dbReference>
<keyword evidence="3 5" id="KW-0863">Zinc-finger</keyword>
<keyword evidence="1" id="KW-0479">Metal-binding</keyword>
<dbReference type="EMBL" id="GAKP01021249">
    <property type="protein sequence ID" value="JAC37703.1"/>
    <property type="molecule type" value="Transcribed_RNA"/>
</dbReference>
<dbReference type="InterPro" id="IPR036236">
    <property type="entry name" value="Znf_C2H2_sf"/>
</dbReference>
<accession>A0A034V851</accession>
<dbReference type="GO" id="GO:0008270">
    <property type="term" value="F:zinc ion binding"/>
    <property type="evidence" value="ECO:0007669"/>
    <property type="project" value="UniProtKB-KW"/>
</dbReference>
<feature type="compositionally biased region" description="Basic and acidic residues" evidence="6">
    <location>
        <begin position="1564"/>
        <end position="1575"/>
    </location>
</feature>
<feature type="region of interest" description="Disordered" evidence="6">
    <location>
        <begin position="2039"/>
        <end position="2082"/>
    </location>
</feature>
<feature type="compositionally biased region" description="Polar residues" evidence="6">
    <location>
        <begin position="1858"/>
        <end position="1872"/>
    </location>
</feature>
<evidence type="ECO:0000256" key="4">
    <source>
        <dbReference type="ARBA" id="ARBA00022833"/>
    </source>
</evidence>
<dbReference type="SMART" id="SM00355">
    <property type="entry name" value="ZnF_C2H2"/>
    <property type="match status" value="10"/>
</dbReference>
<name>A0A034V851_BACDO</name>